<sequence length="80" mass="9695">MPKNINGKIYYRTNEACEKAGISRATFFRWLKERTIEDVRQKDRRGWRLFTDEDIEKLKQEANKVISIESDERQLNLKLY</sequence>
<dbReference type="SUPFAM" id="SSF46955">
    <property type="entry name" value="Putative DNA-binding domain"/>
    <property type="match status" value="1"/>
</dbReference>
<accession>X1F7S1</accession>
<dbReference type="Pfam" id="PF13411">
    <property type="entry name" value="MerR_1"/>
    <property type="match status" value="1"/>
</dbReference>
<organism evidence="2">
    <name type="scientific">marine sediment metagenome</name>
    <dbReference type="NCBI Taxonomy" id="412755"/>
    <lineage>
        <taxon>unclassified sequences</taxon>
        <taxon>metagenomes</taxon>
        <taxon>ecological metagenomes</taxon>
    </lineage>
</organism>
<dbReference type="AlphaFoldDB" id="X1F7S1"/>
<dbReference type="InterPro" id="IPR000551">
    <property type="entry name" value="MerR-type_HTH_dom"/>
</dbReference>
<proteinExistence type="predicted"/>
<evidence type="ECO:0000259" key="1">
    <source>
        <dbReference type="Pfam" id="PF13411"/>
    </source>
</evidence>
<dbReference type="EMBL" id="BARU01009739">
    <property type="protein sequence ID" value="GAH40957.1"/>
    <property type="molecule type" value="Genomic_DNA"/>
</dbReference>
<protein>
    <recommendedName>
        <fullName evidence="1">HTH merR-type domain-containing protein</fullName>
    </recommendedName>
</protein>
<dbReference type="GO" id="GO:0006355">
    <property type="term" value="P:regulation of DNA-templated transcription"/>
    <property type="evidence" value="ECO:0007669"/>
    <property type="project" value="InterPro"/>
</dbReference>
<dbReference type="GO" id="GO:0003677">
    <property type="term" value="F:DNA binding"/>
    <property type="evidence" value="ECO:0007669"/>
    <property type="project" value="InterPro"/>
</dbReference>
<reference evidence="2" key="1">
    <citation type="journal article" date="2014" name="Front. Microbiol.">
        <title>High frequency of phylogenetically diverse reductive dehalogenase-homologous genes in deep subseafloor sedimentary metagenomes.</title>
        <authorList>
            <person name="Kawai M."/>
            <person name="Futagami T."/>
            <person name="Toyoda A."/>
            <person name="Takaki Y."/>
            <person name="Nishi S."/>
            <person name="Hori S."/>
            <person name="Arai W."/>
            <person name="Tsubouchi T."/>
            <person name="Morono Y."/>
            <person name="Uchiyama I."/>
            <person name="Ito T."/>
            <person name="Fujiyama A."/>
            <person name="Inagaki F."/>
            <person name="Takami H."/>
        </authorList>
    </citation>
    <scope>NUCLEOTIDE SEQUENCE</scope>
    <source>
        <strain evidence="2">Expedition CK06-06</strain>
    </source>
</reference>
<comment type="caution">
    <text evidence="2">The sequence shown here is derived from an EMBL/GenBank/DDBJ whole genome shotgun (WGS) entry which is preliminary data.</text>
</comment>
<dbReference type="Gene3D" id="1.10.1660.10">
    <property type="match status" value="1"/>
</dbReference>
<evidence type="ECO:0000313" key="2">
    <source>
        <dbReference type="EMBL" id="GAH40957.1"/>
    </source>
</evidence>
<feature type="domain" description="HTH merR-type" evidence="1">
    <location>
        <begin position="11"/>
        <end position="59"/>
    </location>
</feature>
<name>X1F7S1_9ZZZZ</name>
<gene>
    <name evidence="2" type="ORF">S03H2_18735</name>
</gene>
<dbReference type="InterPro" id="IPR009061">
    <property type="entry name" value="DNA-bd_dom_put_sf"/>
</dbReference>